<accession>A0A445MYB2</accession>
<sequence length="134" mass="14491">MNAAEKQILENGLDLSSFNLDFRAKADLEGGFECNIFSTDKDLLIVTGKNVCPKTGTLNKRMKYRHFACRIGEESNLADFLDSEGITKEPEVINGEYGGLFTGIISKLDSYGTTDAGNPSSPLQGLKLAGHVDA</sequence>
<gene>
    <name evidence="1" type="ORF">PITCH_A230152</name>
</gene>
<reference evidence="1" key="1">
    <citation type="submission" date="2018-01" db="EMBL/GenBank/DDBJ databases">
        <authorList>
            <person name="Regsiter A."/>
            <person name="William W."/>
        </authorList>
    </citation>
    <scope>NUCLEOTIDE SEQUENCE</scope>
    <source>
        <strain evidence="1">TRIP AH-1</strain>
    </source>
</reference>
<protein>
    <submittedName>
        <fullName evidence="1">Uncharacterized protein</fullName>
    </submittedName>
</protein>
<dbReference type="EMBL" id="OJIN01000146">
    <property type="protein sequence ID" value="SPD74466.1"/>
    <property type="molecule type" value="Genomic_DNA"/>
</dbReference>
<organism evidence="1">
    <name type="scientific">uncultured Desulfobacterium sp</name>
    <dbReference type="NCBI Taxonomy" id="201089"/>
    <lineage>
        <taxon>Bacteria</taxon>
        <taxon>Pseudomonadati</taxon>
        <taxon>Thermodesulfobacteriota</taxon>
        <taxon>Desulfobacteria</taxon>
        <taxon>Desulfobacterales</taxon>
        <taxon>Desulfobacteriaceae</taxon>
        <taxon>Desulfobacterium</taxon>
        <taxon>environmental samples</taxon>
    </lineage>
</organism>
<evidence type="ECO:0000313" key="1">
    <source>
        <dbReference type="EMBL" id="SPD74466.1"/>
    </source>
</evidence>
<proteinExistence type="predicted"/>
<name>A0A445MYB2_9BACT</name>
<dbReference type="AlphaFoldDB" id="A0A445MYB2"/>